<dbReference type="PANTHER" id="PTHR13072">
    <property type="entry name" value="DYNACTIN 6"/>
    <property type="match status" value="1"/>
</dbReference>
<evidence type="ECO:0000256" key="4">
    <source>
        <dbReference type="ARBA" id="ARBA00022490"/>
    </source>
</evidence>
<dbReference type="PANTHER" id="PTHR13072:SF0">
    <property type="entry name" value="DYNACTIN SUBUNIT 6"/>
    <property type="match status" value="1"/>
</dbReference>
<dbReference type="GO" id="GO:0007052">
    <property type="term" value="P:mitotic spindle organization"/>
    <property type="evidence" value="ECO:0007669"/>
    <property type="project" value="TreeGrafter"/>
</dbReference>
<keyword evidence="4" id="KW-0963">Cytoplasm</keyword>
<dbReference type="GeneID" id="19319640"/>
<dbReference type="OrthoDB" id="2355at2759"/>
<name>A0A061H4L7_9BASI</name>
<keyword evidence="5" id="KW-0206">Cytoskeleton</keyword>
<evidence type="ECO:0000256" key="7">
    <source>
        <dbReference type="SAM" id="MobiDB-lite"/>
    </source>
</evidence>
<dbReference type="InterPro" id="IPR011004">
    <property type="entry name" value="Trimer_LpxA-like_sf"/>
</dbReference>
<gene>
    <name evidence="8" type="ORF">PFL1_05550</name>
</gene>
<evidence type="ECO:0000256" key="6">
    <source>
        <dbReference type="ARBA" id="ARBA00034687"/>
    </source>
</evidence>
<comment type="subcellular location">
    <subcellularLocation>
        <location evidence="1">Cytoplasm</location>
        <location evidence="1">Cytoskeleton</location>
    </subcellularLocation>
</comment>
<evidence type="ECO:0000256" key="2">
    <source>
        <dbReference type="ARBA" id="ARBA00007719"/>
    </source>
</evidence>
<evidence type="ECO:0000313" key="8">
    <source>
        <dbReference type="EMBL" id="EPQ26915.1"/>
    </source>
</evidence>
<dbReference type="GO" id="GO:0070840">
    <property type="term" value="F:dynein complex binding"/>
    <property type="evidence" value="ECO:0007669"/>
    <property type="project" value="TreeGrafter"/>
</dbReference>
<organism evidence="8 9">
    <name type="scientific">Pseudozyma flocculosa PF-1</name>
    <dbReference type="NCBI Taxonomy" id="1277687"/>
    <lineage>
        <taxon>Eukaryota</taxon>
        <taxon>Fungi</taxon>
        <taxon>Dikarya</taxon>
        <taxon>Basidiomycota</taxon>
        <taxon>Ustilaginomycotina</taxon>
        <taxon>Ustilaginomycetes</taxon>
        <taxon>Ustilaginales</taxon>
        <taxon>Ustilaginaceae</taxon>
        <taxon>Pseudozyma</taxon>
    </lineage>
</organism>
<sequence>MAPPRDRLTVGSRVVIAQDAELRGEISIGSGTVIHPRAVVYAQQGPISIGSNCIIEEMAAIVNRRPEPMQIGDDNLFEVGSRIEAAGVGSSNTFQVRCKVASTIRVGSYCNIGAGCSVVPTALWPRNIEDLFGDDDDDDDQEHGDGEPGGKATAAKDEDGEEARQASAASADEAKFESLPDRTVVFGHSASRRQWSGEGVKQQAALHAKHLEYLRDMIPKAHKLKIIQAVRAPSPSRGAQ</sequence>
<feature type="compositionally biased region" description="Acidic residues" evidence="7">
    <location>
        <begin position="131"/>
        <end position="142"/>
    </location>
</feature>
<dbReference type="EMBL" id="KE361642">
    <property type="protein sequence ID" value="EPQ26915.1"/>
    <property type="molecule type" value="Genomic_DNA"/>
</dbReference>
<evidence type="ECO:0000256" key="5">
    <source>
        <dbReference type="ARBA" id="ARBA00023212"/>
    </source>
</evidence>
<comment type="function">
    <text evidence="6">Part of the dynactin complex that activates the molecular motor dynein for ultra-processive transport along microtubules.</text>
</comment>
<dbReference type="AlphaFoldDB" id="A0A061H4L7"/>
<dbReference type="CDD" id="cd04646">
    <property type="entry name" value="LbH_Dynactin_6"/>
    <property type="match status" value="1"/>
</dbReference>
<dbReference type="KEGG" id="pfp:PFL1_05550"/>
<protein>
    <recommendedName>
        <fullName evidence="3">Dynactin subunit 6</fullName>
    </recommendedName>
</protein>
<dbReference type="SUPFAM" id="SSF51161">
    <property type="entry name" value="Trimeric LpxA-like enzymes"/>
    <property type="match status" value="1"/>
</dbReference>
<dbReference type="RefSeq" id="XP_007881277.1">
    <property type="nucleotide sequence ID" value="XM_007883086.1"/>
</dbReference>
<dbReference type="GO" id="GO:0005869">
    <property type="term" value="C:dynactin complex"/>
    <property type="evidence" value="ECO:0007669"/>
    <property type="project" value="InterPro"/>
</dbReference>
<evidence type="ECO:0000256" key="1">
    <source>
        <dbReference type="ARBA" id="ARBA00004245"/>
    </source>
</evidence>
<dbReference type="Proteomes" id="UP000053664">
    <property type="component" value="Unassembled WGS sequence"/>
</dbReference>
<comment type="similarity">
    <text evidence="2">Belongs to the dynactin subunits 5/6 family. Dynactin subunit 6 subfamily.</text>
</comment>
<dbReference type="eggNOG" id="KOG4042">
    <property type="taxonomic scope" value="Eukaryota"/>
</dbReference>
<accession>A0A061H4L7</accession>
<dbReference type="HOGENOM" id="CLU_085418_0_0_1"/>
<evidence type="ECO:0000256" key="3">
    <source>
        <dbReference type="ARBA" id="ARBA00016573"/>
    </source>
</evidence>
<proteinExistence type="inferred from homology"/>
<dbReference type="InterPro" id="IPR027777">
    <property type="entry name" value="DCTN6"/>
</dbReference>
<feature type="region of interest" description="Disordered" evidence="7">
    <location>
        <begin position="130"/>
        <end position="174"/>
    </location>
</feature>
<evidence type="ECO:0000313" key="9">
    <source>
        <dbReference type="Proteomes" id="UP000053664"/>
    </source>
</evidence>
<dbReference type="Gene3D" id="2.160.10.10">
    <property type="entry name" value="Hexapeptide repeat proteins"/>
    <property type="match status" value="1"/>
</dbReference>
<reference evidence="8 9" key="1">
    <citation type="journal article" date="2013" name="Plant Cell">
        <title>The transition from a phytopathogenic smut ancestor to an anamorphic biocontrol agent deciphered by comparative whole-genome analysis.</title>
        <authorList>
            <person name="Lefebvre F."/>
            <person name="Joly D.L."/>
            <person name="Labbe C."/>
            <person name="Teichmann B."/>
            <person name="Linning R."/>
            <person name="Belzile F."/>
            <person name="Bakkeren G."/>
            <person name="Belanger R.R."/>
        </authorList>
    </citation>
    <scope>NUCLEOTIDE SEQUENCE [LARGE SCALE GENOMIC DNA]</scope>
    <source>
        <strain evidence="8 9">PF-1</strain>
    </source>
</reference>